<dbReference type="InterPro" id="IPR007731">
    <property type="entry name" value="DUF669"/>
</dbReference>
<protein>
    <submittedName>
        <fullName evidence="2">DUF669 domain-containing protein</fullName>
    </submittedName>
</protein>
<gene>
    <name evidence="2" type="ORF">FG051_04260</name>
</gene>
<feature type="region of interest" description="Disordered" evidence="1">
    <location>
        <begin position="149"/>
        <end position="180"/>
    </location>
</feature>
<dbReference type="KEGG" id="lft:FG051_04260"/>
<accession>A0A5B7SXC4</accession>
<dbReference type="RefSeq" id="WP_057815631.1">
    <property type="nucleotide sequence ID" value="NZ_CP040736.1"/>
</dbReference>
<evidence type="ECO:0000313" key="2">
    <source>
        <dbReference type="EMBL" id="QCX24357.1"/>
    </source>
</evidence>
<proteinExistence type="predicted"/>
<evidence type="ECO:0000313" key="3">
    <source>
        <dbReference type="Proteomes" id="UP000310673"/>
    </source>
</evidence>
<evidence type="ECO:0000256" key="1">
    <source>
        <dbReference type="SAM" id="MobiDB-lite"/>
    </source>
</evidence>
<organism evidence="2 3">
    <name type="scientific">Companilactobacillus futsaii</name>
    <dbReference type="NCBI Taxonomy" id="938155"/>
    <lineage>
        <taxon>Bacteria</taxon>
        <taxon>Bacillati</taxon>
        <taxon>Bacillota</taxon>
        <taxon>Bacilli</taxon>
        <taxon>Lactobacillales</taxon>
        <taxon>Lactobacillaceae</taxon>
        <taxon>Companilactobacillus</taxon>
    </lineage>
</organism>
<dbReference type="AlphaFoldDB" id="A0A5B7SXC4"/>
<dbReference type="Proteomes" id="UP000310673">
    <property type="component" value="Chromosome"/>
</dbReference>
<reference evidence="2 3" key="1">
    <citation type="submission" date="2019-05" db="EMBL/GenBank/DDBJ databases">
        <title>Genome Sequence of Lactobacillus futsaii Y97, a Potential Probiotic Strain Isolated from the Futsai of Taiwan.</title>
        <authorList>
            <person name="Du X."/>
        </authorList>
    </citation>
    <scope>NUCLEOTIDE SEQUENCE [LARGE SCALE GENOMIC DNA]</scope>
    <source>
        <strain evidence="2 3">Y97</strain>
    </source>
</reference>
<feature type="compositionally biased region" description="Basic and acidic residues" evidence="1">
    <location>
        <begin position="149"/>
        <end position="158"/>
    </location>
</feature>
<name>A0A5B7SXC4_9LACO</name>
<dbReference type="Pfam" id="PF05037">
    <property type="entry name" value="DUF669"/>
    <property type="match status" value="1"/>
</dbReference>
<dbReference type="STRING" id="1423818.FC88_GL001605"/>
<dbReference type="EMBL" id="CP040736">
    <property type="protein sequence ID" value="QCX24357.1"/>
    <property type="molecule type" value="Genomic_DNA"/>
</dbReference>
<sequence length="180" mass="20672">MSFITTDYSENKEQDFKPLPTDNYEMIIQSAQERATKNGAESLQLKLVVRNDLDGVSDNQKKYHNRVVFMDNWKRKATNQYDMQGFQYILDACKIPEGTDIPNVQAFMATIEGKPVSVYVKEEDNEYNGKTTKVNQVAPWNIQTTKFPDVQHKFKDSKTSGSDPYANNKPIDISDEDLPF</sequence>